<gene>
    <name evidence="1" type="ORF">C1T31_08400</name>
</gene>
<dbReference type="Proteomes" id="UP000236641">
    <property type="component" value="Unassembled WGS sequence"/>
</dbReference>
<dbReference type="Pfam" id="PF04134">
    <property type="entry name" value="DCC1-like"/>
    <property type="match status" value="1"/>
</dbReference>
<sequence length="139" mass="15957">MLSLIPKEKKLILFDGVCNLCNSSIQYVIKHDKKNLFLFAPLQSETGQKLINHYNIDTSKTDSIILYSEGHGLDFKSTAALKIGLKLGFPRNLIGLFFIVPTFIRNWVYDVIAKNRYKWFGRKDACMIPTPNLKSKFLN</sequence>
<dbReference type="InterPro" id="IPR007263">
    <property type="entry name" value="DCC1-like"/>
</dbReference>
<dbReference type="RefSeq" id="WP_103052046.1">
    <property type="nucleotide sequence ID" value="NZ_POWF01000004.1"/>
</dbReference>
<dbReference type="InterPro" id="IPR052927">
    <property type="entry name" value="DCC_oxidoreductase"/>
</dbReference>
<evidence type="ECO:0000313" key="2">
    <source>
        <dbReference type="Proteomes" id="UP000236641"/>
    </source>
</evidence>
<dbReference type="PANTHER" id="PTHR33639:SF2">
    <property type="entry name" value="DUF393 DOMAIN-CONTAINING PROTEIN"/>
    <property type="match status" value="1"/>
</dbReference>
<proteinExistence type="predicted"/>
<dbReference type="GO" id="GO:0015035">
    <property type="term" value="F:protein-disulfide reductase activity"/>
    <property type="evidence" value="ECO:0007669"/>
    <property type="project" value="InterPro"/>
</dbReference>
<dbReference type="EMBL" id="POWF01000004">
    <property type="protein sequence ID" value="PNQ73007.1"/>
    <property type="molecule type" value="Genomic_DNA"/>
</dbReference>
<keyword evidence="2" id="KW-1185">Reference proteome</keyword>
<organism evidence="1 2">
    <name type="scientific">Hanstruepera neustonica</name>
    <dbReference type="NCBI Taxonomy" id="1445657"/>
    <lineage>
        <taxon>Bacteria</taxon>
        <taxon>Pseudomonadati</taxon>
        <taxon>Bacteroidota</taxon>
        <taxon>Flavobacteriia</taxon>
        <taxon>Flavobacteriales</taxon>
        <taxon>Flavobacteriaceae</taxon>
        <taxon>Hanstruepera</taxon>
    </lineage>
</organism>
<dbReference type="AlphaFoldDB" id="A0A2K1DYA0"/>
<reference evidence="1 2" key="1">
    <citation type="submission" date="2018-01" db="EMBL/GenBank/DDBJ databases">
        <title>The draft genome of Hanstruepera neustonica JCM19743.</title>
        <authorList>
            <person name="He R.-H."/>
            <person name="Du Z.-J."/>
        </authorList>
    </citation>
    <scope>NUCLEOTIDE SEQUENCE [LARGE SCALE GENOMIC DNA]</scope>
    <source>
        <strain evidence="1 2">JCM19743</strain>
    </source>
</reference>
<protein>
    <submittedName>
        <fullName evidence="1">Thiol-disulfide oxidoreductase</fullName>
    </submittedName>
</protein>
<dbReference type="OrthoDB" id="9785438at2"/>
<dbReference type="PANTHER" id="PTHR33639">
    <property type="entry name" value="THIOL-DISULFIDE OXIDOREDUCTASE DCC"/>
    <property type="match status" value="1"/>
</dbReference>
<name>A0A2K1DYA0_9FLAO</name>
<comment type="caution">
    <text evidence="1">The sequence shown here is derived from an EMBL/GenBank/DDBJ whole genome shotgun (WGS) entry which is preliminary data.</text>
</comment>
<accession>A0A2K1DYA0</accession>
<evidence type="ECO:0000313" key="1">
    <source>
        <dbReference type="EMBL" id="PNQ73007.1"/>
    </source>
</evidence>